<dbReference type="FunFam" id="3.40.50.2000:FF:000029">
    <property type="entry name" value="Sterol 3-beta-glucosyltransferase"/>
    <property type="match status" value="1"/>
</dbReference>
<evidence type="ECO:0000256" key="16">
    <source>
        <dbReference type="ARBA" id="ARBA00023221"/>
    </source>
</evidence>
<evidence type="ECO:0000256" key="19">
    <source>
        <dbReference type="ARBA" id="ARBA00049453"/>
    </source>
</evidence>
<dbReference type="Pfam" id="PF00169">
    <property type="entry name" value="PH"/>
    <property type="match status" value="1"/>
</dbReference>
<dbReference type="SMART" id="SM00233">
    <property type="entry name" value="PH"/>
    <property type="match status" value="1"/>
</dbReference>
<evidence type="ECO:0000256" key="11">
    <source>
        <dbReference type="ARBA" id="ARBA00022955"/>
    </source>
</evidence>
<dbReference type="InterPro" id="IPR048066">
    <property type="entry name" value="ATG26_PH_GRAM1"/>
</dbReference>
<dbReference type="SUPFAM" id="SSF50729">
    <property type="entry name" value="PH domain-like"/>
    <property type="match status" value="1"/>
</dbReference>
<dbReference type="PROSITE" id="PS50003">
    <property type="entry name" value="PH_DOMAIN"/>
    <property type="match status" value="1"/>
</dbReference>
<feature type="compositionally biased region" description="Basic and acidic residues" evidence="20">
    <location>
        <begin position="38"/>
        <end position="50"/>
    </location>
</feature>
<dbReference type="CDD" id="cd03784">
    <property type="entry name" value="GT1_Gtf-like"/>
    <property type="match status" value="1"/>
</dbReference>
<keyword evidence="14" id="KW-0472">Membrane</keyword>
<dbReference type="InterPro" id="IPR002213">
    <property type="entry name" value="UDP_glucos_trans"/>
</dbReference>
<dbReference type="STRING" id="983966.A0A1E4RX67"/>
<dbReference type="InterPro" id="IPR011993">
    <property type="entry name" value="PH-like_dom_sf"/>
</dbReference>
<keyword evidence="12" id="KW-0756">Sterol biosynthesis</keyword>
<dbReference type="PANTHER" id="PTHR48050:SF25">
    <property type="entry name" value="STEROL 3-BETA-GLUCOSYLTRANSFERASE"/>
    <property type="match status" value="1"/>
</dbReference>
<dbReference type="Gene3D" id="3.40.50.2000">
    <property type="entry name" value="Glycogen Phosphorylase B"/>
    <property type="match status" value="2"/>
</dbReference>
<dbReference type="InterPro" id="IPR048065">
    <property type="entry name" value="ATG26_PH_GRAM2"/>
</dbReference>
<evidence type="ECO:0000256" key="4">
    <source>
        <dbReference type="ARBA" id="ARBA00012650"/>
    </source>
</evidence>
<evidence type="ECO:0000259" key="21">
    <source>
        <dbReference type="PROSITE" id="PS50003"/>
    </source>
</evidence>
<feature type="compositionally biased region" description="Polar residues" evidence="20">
    <location>
        <begin position="350"/>
        <end position="370"/>
    </location>
</feature>
<evidence type="ECO:0000256" key="8">
    <source>
        <dbReference type="ARBA" id="ARBA00022676"/>
    </source>
</evidence>
<evidence type="ECO:0000256" key="7">
    <source>
        <dbReference type="ARBA" id="ARBA00022516"/>
    </source>
</evidence>
<keyword evidence="15" id="KW-1207">Sterol metabolism</keyword>
<dbReference type="GO" id="GO:0005975">
    <property type="term" value="P:carbohydrate metabolic process"/>
    <property type="evidence" value="ECO:0007669"/>
    <property type="project" value="InterPro"/>
</dbReference>
<dbReference type="GO" id="GO:0016020">
    <property type="term" value="C:membrane"/>
    <property type="evidence" value="ECO:0007669"/>
    <property type="project" value="UniProtKB-SubCell"/>
</dbReference>
<sequence>MAKSFVSILTTASMYSGNVTDLATEDLMALRENTIEHDDGHEPLDHEPGEHSQSQTDETDKESATDSQLSAESVPPIQGSIFELSMERKLSLKGSTEDLKSRAVTICQKLAEKFDVKEDDTFIDEYSCWLLKDVLLQGHIYLTKSYLLFLAILPKTSLERSTLSGSLAMETLPSRLSRYWAVLKNHTLTFYPKSTDLYFPSLTIDLRNAIKAQIIPDSKAPPDAAEKDTSWFKVITETRTYKFQADSPNNARSWVGRLKKQIFTIRNNGDCVTVKIPLQNIIDAEETPIFEPAETIRLHVLESGQSFAYDDYFFMFFKSGPEAFKAITHAADEVKQTEEGATPALLSDRSPASRSLQNVAEVPNSPSMPILSRSTSSFTNEQTVAQIIPASQQDDDNIEEIPDDILSDDEPDESISDDVASASSKNHRFNPLRPVNHARNTISRWTPQFIKSASSMWNANIVHYAEKNSLERGSEDDEFLATNAETVRMTKRFQNHFSLADSDHLIATYYCYLHRNIPMYGKVYLGEKEICYRGLVPGFHTKMILPYSDIENCYKEKGFKFGYFGLVVVIQGHEELFLEFSSSSARDDCEYLLLKQLESSPSDSSSQAEQGESQLSSSKKLEASKIKFIEDKIHSEAGLHIPIIIEDHPLVTTKLKPTKSHKITLMTIGSRGDVQPYIALGLGLKAEGHEVTIATHAEFGDWIKKHGLRFVEIAGNPTELMSLMVTHGSMNVGFMREASSKFRGWITELLKTSWEACQGTELLIESPSAMAGVHIAEALGIPYMRAFTMPWTRTRAYPHAFIVPDEKRGGSYNYLTHVLFENVFWRGISGQINKWRQETLKLPKTNLDLLEQNKIPFMYNVSPTVLPPPVDFNDWVKVTGYWFLDEAVTYDPPKALLDFMQKARDDGKKLVYIGFGSIVVSNPKELTQSVVDAVVKADVRCILNKGWSERLGGSSSVEVDLPDEIYNSGSLPHDWLFPQIDAAVHHGGSGTTGATLRAGLPTIIKPFFGDQFFYANRVEDIGAGIGLRKLNVKTLSKALKDATTDQRMISKAKAIGERIRKENGVQDAINVIYRDVEYAKALIMKKRESWPTNNATVEHKDSAEEEMETEKLLSRMMTASASSDSALSGNASWLVL</sequence>
<name>A0A1E4RX67_CYBJN</name>
<comment type="catalytic activity">
    <reaction evidence="19">
        <text>a sterol + UDP-alpha-D-glucose = a sterol 3-beta-D-glucoside + UDP + H(+)</text>
        <dbReference type="Rhea" id="RHEA:22724"/>
        <dbReference type="ChEBI" id="CHEBI:15378"/>
        <dbReference type="ChEBI" id="CHEBI:15889"/>
        <dbReference type="ChEBI" id="CHEBI:37424"/>
        <dbReference type="ChEBI" id="CHEBI:58223"/>
        <dbReference type="ChEBI" id="CHEBI:58885"/>
        <dbReference type="EC" id="2.4.1.173"/>
    </reaction>
    <physiologicalReaction direction="left-to-right" evidence="19">
        <dbReference type="Rhea" id="RHEA:22725"/>
    </physiologicalReaction>
</comment>
<dbReference type="FunFam" id="2.30.29.30:FF:000391">
    <property type="entry name" value="Sterol 3-beta-glucosyltransferase"/>
    <property type="match status" value="1"/>
</dbReference>
<dbReference type="OMA" id="WRNKTLG"/>
<evidence type="ECO:0000256" key="9">
    <source>
        <dbReference type="ARBA" id="ARBA00022679"/>
    </source>
</evidence>
<dbReference type="InterPro" id="IPR004182">
    <property type="entry name" value="GRAM"/>
</dbReference>
<dbReference type="GO" id="GO:0016126">
    <property type="term" value="P:sterol biosynthetic process"/>
    <property type="evidence" value="ECO:0007669"/>
    <property type="project" value="UniProtKB-KW"/>
</dbReference>
<evidence type="ECO:0000256" key="3">
    <source>
        <dbReference type="ARBA" id="ARBA00006962"/>
    </source>
</evidence>
<keyword evidence="11" id="KW-0752">Steroid biosynthesis</keyword>
<comment type="catalytic activity">
    <reaction evidence="18">
        <text>ergosterol + UDP-alpha-D-glucose = ergosteryl 3-beta-D-glucoside + UDP + H(+)</text>
        <dbReference type="Rhea" id="RHEA:61836"/>
        <dbReference type="ChEBI" id="CHEBI:15378"/>
        <dbReference type="ChEBI" id="CHEBI:16933"/>
        <dbReference type="ChEBI" id="CHEBI:52973"/>
        <dbReference type="ChEBI" id="CHEBI:58223"/>
        <dbReference type="ChEBI" id="CHEBI:58885"/>
    </reaction>
    <physiologicalReaction direction="left-to-right" evidence="18">
        <dbReference type="Rhea" id="RHEA:61837"/>
    </physiologicalReaction>
</comment>
<evidence type="ECO:0000256" key="10">
    <source>
        <dbReference type="ARBA" id="ARBA00022737"/>
    </source>
</evidence>
<dbReference type="PANTHER" id="PTHR48050">
    <property type="entry name" value="STEROL 3-BETA-GLUCOSYLTRANSFERASE"/>
    <property type="match status" value="1"/>
</dbReference>
<keyword evidence="9 22" id="KW-0808">Transferase</keyword>
<evidence type="ECO:0000313" key="23">
    <source>
        <dbReference type="Proteomes" id="UP000094389"/>
    </source>
</evidence>
<dbReference type="EC" id="2.4.1.173" evidence="4"/>
<reference evidence="22 23" key="1">
    <citation type="journal article" date="2016" name="Proc. Natl. Acad. Sci. U.S.A.">
        <title>Comparative genomics of biotechnologically important yeasts.</title>
        <authorList>
            <person name="Riley R."/>
            <person name="Haridas S."/>
            <person name="Wolfe K.H."/>
            <person name="Lopes M.R."/>
            <person name="Hittinger C.T."/>
            <person name="Goeker M."/>
            <person name="Salamov A.A."/>
            <person name="Wisecaver J.H."/>
            <person name="Long T.M."/>
            <person name="Calvey C.H."/>
            <person name="Aerts A.L."/>
            <person name="Barry K.W."/>
            <person name="Choi C."/>
            <person name="Clum A."/>
            <person name="Coughlan A.Y."/>
            <person name="Deshpande S."/>
            <person name="Douglass A.P."/>
            <person name="Hanson S.J."/>
            <person name="Klenk H.-P."/>
            <person name="LaButti K.M."/>
            <person name="Lapidus A."/>
            <person name="Lindquist E.A."/>
            <person name="Lipzen A.M."/>
            <person name="Meier-Kolthoff J.P."/>
            <person name="Ohm R.A."/>
            <person name="Otillar R.P."/>
            <person name="Pangilinan J.L."/>
            <person name="Peng Y."/>
            <person name="Rokas A."/>
            <person name="Rosa C.A."/>
            <person name="Scheuner C."/>
            <person name="Sibirny A.A."/>
            <person name="Slot J.C."/>
            <person name="Stielow J.B."/>
            <person name="Sun H."/>
            <person name="Kurtzman C.P."/>
            <person name="Blackwell M."/>
            <person name="Grigoriev I.V."/>
            <person name="Jeffries T.W."/>
        </authorList>
    </citation>
    <scope>NUCLEOTIDE SEQUENCE [LARGE SCALE GENOMIC DNA]</scope>
    <source>
        <strain evidence="23">ATCC 18201 / CBS 1600 / BCRC 20928 / JCM 3617 / NBRC 0987 / NRRL Y-1542</strain>
    </source>
</reference>
<dbReference type="Proteomes" id="UP000094389">
    <property type="component" value="Unassembled WGS sequence"/>
</dbReference>
<keyword evidence="6" id="KW-0963">Cytoplasm</keyword>
<dbReference type="RefSeq" id="XP_020068714.1">
    <property type="nucleotide sequence ID" value="XM_020212974.1"/>
</dbReference>
<dbReference type="InterPro" id="IPR004276">
    <property type="entry name" value="GlycoTrans_28_N"/>
</dbReference>
<dbReference type="InterPro" id="IPR050426">
    <property type="entry name" value="Glycosyltransferase_28"/>
</dbReference>
<keyword evidence="8" id="KW-0328">Glycosyltransferase</keyword>
<dbReference type="OrthoDB" id="10261837at2759"/>
<comment type="similarity">
    <text evidence="3">Belongs to the glycosyltransferase 28 family.</text>
</comment>
<dbReference type="Gene3D" id="2.30.29.30">
    <property type="entry name" value="Pleckstrin-homology domain (PH domain)/Phosphotyrosine-binding domain (PTB)"/>
    <property type="match status" value="3"/>
</dbReference>
<dbReference type="CDD" id="cd13215">
    <property type="entry name" value="PH-GRAM1_AGT26"/>
    <property type="match status" value="1"/>
</dbReference>
<evidence type="ECO:0000256" key="20">
    <source>
        <dbReference type="SAM" id="MobiDB-lite"/>
    </source>
</evidence>
<dbReference type="FunFam" id="2.30.29.30:FF:000303">
    <property type="entry name" value="Sterol 3-beta-glucosyltransferase"/>
    <property type="match status" value="1"/>
</dbReference>
<evidence type="ECO:0000256" key="1">
    <source>
        <dbReference type="ARBA" id="ARBA00004170"/>
    </source>
</evidence>
<feature type="compositionally biased region" description="Acidic residues" evidence="20">
    <location>
        <begin position="393"/>
        <end position="416"/>
    </location>
</feature>
<feature type="region of interest" description="Disordered" evidence="20">
    <location>
        <begin position="38"/>
        <end position="73"/>
    </location>
</feature>
<dbReference type="EMBL" id="KV453939">
    <property type="protein sequence ID" value="ODV71675.1"/>
    <property type="molecule type" value="Genomic_DNA"/>
</dbReference>
<evidence type="ECO:0000256" key="14">
    <source>
        <dbReference type="ARBA" id="ARBA00023136"/>
    </source>
</evidence>
<keyword evidence="10" id="KW-0677">Repeat</keyword>
<dbReference type="AlphaFoldDB" id="A0A1E4RX67"/>
<dbReference type="Pfam" id="PF02893">
    <property type="entry name" value="GRAM"/>
    <property type="match status" value="2"/>
</dbReference>
<dbReference type="GO" id="GO:0016906">
    <property type="term" value="F:sterol 3-beta-glucosyltransferase activity"/>
    <property type="evidence" value="ECO:0007669"/>
    <property type="project" value="UniProtKB-EC"/>
</dbReference>
<evidence type="ECO:0000256" key="2">
    <source>
        <dbReference type="ARBA" id="ARBA00004496"/>
    </source>
</evidence>
<dbReference type="CDD" id="cd13216">
    <property type="entry name" value="PH-GRAM2_AGT26"/>
    <property type="match status" value="1"/>
</dbReference>
<dbReference type="Pfam" id="PF03033">
    <property type="entry name" value="Glyco_transf_28"/>
    <property type="match status" value="1"/>
</dbReference>
<organism evidence="22 23">
    <name type="scientific">Cyberlindnera jadinii (strain ATCC 18201 / CBS 1600 / BCRC 20928 / JCM 3617 / NBRC 0987 / NRRL Y-1542)</name>
    <name type="common">Torula yeast</name>
    <name type="synonym">Candida utilis</name>
    <dbReference type="NCBI Taxonomy" id="983966"/>
    <lineage>
        <taxon>Eukaryota</taxon>
        <taxon>Fungi</taxon>
        <taxon>Dikarya</taxon>
        <taxon>Ascomycota</taxon>
        <taxon>Saccharomycotina</taxon>
        <taxon>Saccharomycetes</taxon>
        <taxon>Phaffomycetales</taxon>
        <taxon>Phaffomycetaceae</taxon>
        <taxon>Cyberlindnera</taxon>
    </lineage>
</organism>
<dbReference type="InterPro" id="IPR001849">
    <property type="entry name" value="PH_domain"/>
</dbReference>
<protein>
    <recommendedName>
        <fullName evidence="5">Sterol 3-beta-glucosyltransferase</fullName>
        <ecNumber evidence="4">2.4.1.173</ecNumber>
    </recommendedName>
    <alternativeName>
        <fullName evidence="17">Autophagy-related protein 26</fullName>
    </alternativeName>
</protein>
<evidence type="ECO:0000256" key="15">
    <source>
        <dbReference type="ARBA" id="ARBA00023166"/>
    </source>
</evidence>
<accession>A0A1E4RX67</accession>
<proteinExistence type="inferred from homology"/>
<dbReference type="SMART" id="SM00568">
    <property type="entry name" value="GRAM"/>
    <property type="match status" value="2"/>
</dbReference>
<feature type="region of interest" description="Disordered" evidence="20">
    <location>
        <begin position="339"/>
        <end position="370"/>
    </location>
</feature>
<evidence type="ECO:0000256" key="5">
    <source>
        <dbReference type="ARBA" id="ARBA00017894"/>
    </source>
</evidence>
<evidence type="ECO:0000313" key="22">
    <source>
        <dbReference type="EMBL" id="ODV71675.1"/>
    </source>
</evidence>
<evidence type="ECO:0000256" key="13">
    <source>
        <dbReference type="ARBA" id="ARBA00023098"/>
    </source>
</evidence>
<dbReference type="GeneID" id="30987370"/>
<dbReference type="FunFam" id="3.40.50.2000:FF:000009">
    <property type="entry name" value="Sterol 3-beta-glucosyltransferase UGT80A2"/>
    <property type="match status" value="1"/>
</dbReference>
<evidence type="ECO:0000256" key="18">
    <source>
        <dbReference type="ARBA" id="ARBA00047886"/>
    </source>
</evidence>
<evidence type="ECO:0000256" key="17">
    <source>
        <dbReference type="ARBA" id="ARBA00029843"/>
    </source>
</evidence>
<dbReference type="Pfam" id="PF06722">
    <property type="entry name" value="EryCIII-like_C"/>
    <property type="match status" value="1"/>
</dbReference>
<evidence type="ECO:0000256" key="6">
    <source>
        <dbReference type="ARBA" id="ARBA00022490"/>
    </source>
</evidence>
<dbReference type="InterPro" id="IPR010610">
    <property type="entry name" value="EryCIII-like_C"/>
</dbReference>
<feature type="domain" description="PH" evidence="21">
    <location>
        <begin position="160"/>
        <end position="263"/>
    </location>
</feature>
<dbReference type="SUPFAM" id="SSF53756">
    <property type="entry name" value="UDP-Glycosyltransferase/glycogen phosphorylase"/>
    <property type="match status" value="1"/>
</dbReference>
<comment type="subcellular location">
    <subcellularLocation>
        <location evidence="2">Cytoplasm</location>
    </subcellularLocation>
    <subcellularLocation>
        <location evidence="1">Membrane</location>
        <topology evidence="1">Peripheral membrane protein</topology>
    </subcellularLocation>
</comment>
<keyword evidence="7" id="KW-0444">Lipid biosynthesis</keyword>
<dbReference type="GO" id="GO:0005737">
    <property type="term" value="C:cytoplasm"/>
    <property type="evidence" value="ECO:0007669"/>
    <property type="project" value="UniProtKB-SubCell"/>
</dbReference>
<keyword evidence="23" id="KW-1185">Reference proteome</keyword>
<keyword evidence="13" id="KW-0443">Lipid metabolism</keyword>
<feature type="region of interest" description="Disordered" evidence="20">
    <location>
        <begin position="389"/>
        <end position="432"/>
    </location>
</feature>
<keyword evidence="16" id="KW-0753">Steroid metabolism</keyword>
<evidence type="ECO:0000256" key="12">
    <source>
        <dbReference type="ARBA" id="ARBA00023011"/>
    </source>
</evidence>
<gene>
    <name evidence="22" type="ORF">CYBJADRAFT_131263</name>
</gene>